<dbReference type="GO" id="GO:0005524">
    <property type="term" value="F:ATP binding"/>
    <property type="evidence" value="ECO:0007669"/>
    <property type="project" value="UniProtKB-KW"/>
</dbReference>
<comment type="catalytic activity">
    <reaction evidence="13">
        <text>L-threonyl-[protein] + ATP = O-phospho-L-threonyl-[protein] + ADP + H(+)</text>
        <dbReference type="Rhea" id="RHEA:46608"/>
        <dbReference type="Rhea" id="RHEA-COMP:11060"/>
        <dbReference type="Rhea" id="RHEA-COMP:11605"/>
        <dbReference type="ChEBI" id="CHEBI:15378"/>
        <dbReference type="ChEBI" id="CHEBI:30013"/>
        <dbReference type="ChEBI" id="CHEBI:30616"/>
        <dbReference type="ChEBI" id="CHEBI:61977"/>
        <dbReference type="ChEBI" id="CHEBI:456216"/>
        <dbReference type="EC" id="2.7.11.1"/>
    </reaction>
</comment>
<dbReference type="EC" id="2.7.11.1" evidence="2"/>
<dbReference type="PROSITE" id="PS00108">
    <property type="entry name" value="PROTEIN_KINASE_ST"/>
    <property type="match status" value="1"/>
</dbReference>
<gene>
    <name evidence="19" type="ORF">ZIOFF_062338</name>
</gene>
<keyword evidence="5" id="KW-0245">EGF-like domain</keyword>
<dbReference type="InterPro" id="IPR000858">
    <property type="entry name" value="S_locus_glycoprot_dom"/>
</dbReference>
<dbReference type="GO" id="GO:0051707">
    <property type="term" value="P:response to other organism"/>
    <property type="evidence" value="ECO:0007669"/>
    <property type="project" value="UniProtKB-ARBA"/>
</dbReference>
<evidence type="ECO:0000256" key="14">
    <source>
        <dbReference type="ARBA" id="ARBA00048679"/>
    </source>
</evidence>
<keyword evidence="3" id="KW-1003">Cell membrane</keyword>
<dbReference type="PROSITE" id="PS50927">
    <property type="entry name" value="BULB_LECTIN"/>
    <property type="match status" value="1"/>
</dbReference>
<dbReference type="Gene3D" id="3.30.200.20">
    <property type="entry name" value="Phosphorylase Kinase, domain 1"/>
    <property type="match status" value="2"/>
</dbReference>
<dbReference type="PROSITE" id="PS50011">
    <property type="entry name" value="PROTEIN_KINASE_DOM"/>
    <property type="match status" value="1"/>
</dbReference>
<feature type="domain" description="Bulb-type lectin" evidence="17">
    <location>
        <begin position="27"/>
        <end position="153"/>
    </location>
</feature>
<evidence type="ECO:0000256" key="15">
    <source>
        <dbReference type="SAM" id="Phobius"/>
    </source>
</evidence>
<dbReference type="GO" id="GO:0005886">
    <property type="term" value="C:plasma membrane"/>
    <property type="evidence" value="ECO:0007669"/>
    <property type="project" value="UniProtKB-SubCell"/>
</dbReference>
<dbReference type="PANTHER" id="PTHR27002">
    <property type="entry name" value="RECEPTOR-LIKE SERINE/THREONINE-PROTEIN KINASE SD1-8"/>
    <property type="match status" value="1"/>
</dbReference>
<dbReference type="PANTHER" id="PTHR27002:SF616">
    <property type="entry name" value="RECEPTOR-LIKE SERINE_THREONINE-PROTEIN KINASE"/>
    <property type="match status" value="1"/>
</dbReference>
<dbReference type="CDD" id="cd01098">
    <property type="entry name" value="PAN_AP_plant"/>
    <property type="match status" value="1"/>
</dbReference>
<evidence type="ECO:0000256" key="12">
    <source>
        <dbReference type="ARBA" id="ARBA00023180"/>
    </source>
</evidence>
<keyword evidence="8" id="KW-0547">Nucleotide-binding</keyword>
<dbReference type="SMART" id="SM00473">
    <property type="entry name" value="PAN_AP"/>
    <property type="match status" value="1"/>
</dbReference>
<keyword evidence="6" id="KW-0808">Transferase</keyword>
<dbReference type="SMART" id="SM00108">
    <property type="entry name" value="B_lectin"/>
    <property type="match status" value="1"/>
</dbReference>
<evidence type="ECO:0000256" key="7">
    <source>
        <dbReference type="ARBA" id="ARBA00022729"/>
    </source>
</evidence>
<dbReference type="InterPro" id="IPR011009">
    <property type="entry name" value="Kinase-like_dom_sf"/>
</dbReference>
<evidence type="ECO:0000259" key="16">
    <source>
        <dbReference type="PROSITE" id="PS50011"/>
    </source>
</evidence>
<dbReference type="FunFam" id="3.30.200.20:FF:000195">
    <property type="entry name" value="G-type lectin S-receptor-like serine/threonine-protein kinase"/>
    <property type="match status" value="1"/>
</dbReference>
<evidence type="ECO:0000256" key="1">
    <source>
        <dbReference type="ARBA" id="ARBA00004251"/>
    </source>
</evidence>
<dbReference type="Gene3D" id="2.90.10.10">
    <property type="entry name" value="Bulb-type lectin domain"/>
    <property type="match status" value="1"/>
</dbReference>
<proteinExistence type="predicted"/>
<evidence type="ECO:0000259" key="18">
    <source>
        <dbReference type="PROSITE" id="PS50948"/>
    </source>
</evidence>
<evidence type="ECO:0000313" key="19">
    <source>
        <dbReference type="EMBL" id="KAG6478893.1"/>
    </source>
</evidence>
<sequence>MYSQAESMARRIPFLLCILFNLTAALFSLSYAGDTLTSGQRLLDASGEILISDSFELGFFTPAGSSNRYVGMWFRNVSQKTFVWVANRNRPITDGSGVLSLTTNGTLVVSDSSSAILWSSSSSSLANPVAQLLDNGNLIVREAGDFGSSSYAWQSFDFPTNTLLPGMKLGWNLTSRHNRILTAWASTSDPAEGNYTLGIDLRNGPQLFVWVGTQQNLRFGPWNGLYFSGVPEMMSTDMLDYSLVIDGEQVVYSYTVPDPSLIRQTVINPTSGAIEVLLWTKESQSWIKRTEFPRDACDRTISLCGPYGLCYPDWPPCKCLQGFHPRNRNDWEHIVNTSGGCVRNTELDCHNKTDGFIQQSNVKLPDTSASTVDWSTESLDDCKISCLSNCSCTAYARANISGSGRGCILWFTPLTDIKLFYSGSGQDLFVRVAAADLNEGDEILSIAAMKYYQSHLNLPYPHTAMESSGSRRSRRGMIIVASSVATLTFLTLVGCFIWKRKKKQYSTRRETEEETINLPSFDFAAIVRATDNFSSSNKLGEGGFGPVYKGWLKEEEIAVKRLSKTSEQGADEFKNEVVSIAELQHRNLVRLLGYCIETRERMLIYQFMPNGSLDKFLFDKVKARSLDWKLRYNIILGIARGLLYLHHDSLLRIIHRDLKASNILLDENMNPKISDFGLAKIFNGNETIRRTRRVVGTYGYMSPEYIKNGTYSVKSDVFSFGVLIFEIITGKKNAGFYISIEHLNLLDHIWTLWKEDRVLEALDGSMGAFCVAEVLKCINIGLLCVQEQPEDRPTMSSIVWSLSNETTQLLEPKRPGFVMHANFPSHAMECKGIRKKTEYSIRKKTEEEMLILPSFDFAAIVQATDNFSSSNKLGEGEFGPVYKGRLQEEEIAVKRLPKTSEQGVEKFKNKVVSIMEPNGSLDKFLFGKFIFMLVM</sequence>
<comment type="subcellular location">
    <subcellularLocation>
        <location evidence="1">Cell membrane</location>
        <topology evidence="1">Single-pass type I membrane protein</topology>
    </subcellularLocation>
</comment>
<keyword evidence="15" id="KW-1133">Transmembrane helix</keyword>
<evidence type="ECO:0000256" key="10">
    <source>
        <dbReference type="ARBA" id="ARBA00022840"/>
    </source>
</evidence>
<keyword evidence="20" id="KW-1185">Reference proteome</keyword>
<dbReference type="SMART" id="SM00220">
    <property type="entry name" value="S_TKc"/>
    <property type="match status" value="1"/>
</dbReference>
<dbReference type="CDD" id="cd14066">
    <property type="entry name" value="STKc_IRAK"/>
    <property type="match status" value="1"/>
</dbReference>
<evidence type="ECO:0000256" key="8">
    <source>
        <dbReference type="ARBA" id="ARBA00022741"/>
    </source>
</evidence>
<dbReference type="InterPro" id="IPR008271">
    <property type="entry name" value="Ser/Thr_kinase_AS"/>
</dbReference>
<keyword evidence="7" id="KW-0732">Signal</keyword>
<keyword evidence="12" id="KW-0325">Glycoprotein</keyword>
<comment type="caution">
    <text evidence="19">The sequence shown here is derived from an EMBL/GenBank/DDBJ whole genome shotgun (WGS) entry which is preliminary data.</text>
</comment>
<dbReference type="SUPFAM" id="SSF56112">
    <property type="entry name" value="Protein kinase-like (PK-like)"/>
    <property type="match status" value="2"/>
</dbReference>
<dbReference type="PROSITE" id="PS50948">
    <property type="entry name" value="PAN"/>
    <property type="match status" value="1"/>
</dbReference>
<dbReference type="Pfam" id="PF07714">
    <property type="entry name" value="PK_Tyr_Ser-Thr"/>
    <property type="match status" value="1"/>
</dbReference>
<evidence type="ECO:0000256" key="2">
    <source>
        <dbReference type="ARBA" id="ARBA00012513"/>
    </source>
</evidence>
<dbReference type="GO" id="GO:0004674">
    <property type="term" value="F:protein serine/threonine kinase activity"/>
    <property type="evidence" value="ECO:0007669"/>
    <property type="project" value="UniProtKB-KW"/>
</dbReference>
<dbReference type="InterPro" id="IPR001480">
    <property type="entry name" value="Bulb-type_lectin_dom"/>
</dbReference>
<dbReference type="InterPro" id="IPR000719">
    <property type="entry name" value="Prot_kinase_dom"/>
</dbReference>
<protein>
    <recommendedName>
        <fullName evidence="2">non-specific serine/threonine protein kinase</fullName>
        <ecNumber evidence="2">2.7.11.1</ecNumber>
    </recommendedName>
</protein>
<evidence type="ECO:0000256" key="13">
    <source>
        <dbReference type="ARBA" id="ARBA00047899"/>
    </source>
</evidence>
<dbReference type="FunFam" id="2.90.10.10:FF:000005">
    <property type="entry name" value="G-type lectin S-receptor-like serine/threonine-protein kinase"/>
    <property type="match status" value="1"/>
</dbReference>
<dbReference type="InterPro" id="IPR024171">
    <property type="entry name" value="SRK-like_kinase"/>
</dbReference>
<dbReference type="CDD" id="cd00028">
    <property type="entry name" value="B_lectin"/>
    <property type="match status" value="1"/>
</dbReference>
<keyword evidence="15" id="KW-0472">Membrane</keyword>
<feature type="transmembrane region" description="Helical" evidence="15">
    <location>
        <begin position="477"/>
        <end position="498"/>
    </location>
</feature>
<feature type="domain" description="Protein kinase" evidence="16">
    <location>
        <begin position="533"/>
        <end position="823"/>
    </location>
</feature>
<dbReference type="InterPro" id="IPR003609">
    <property type="entry name" value="Pan_app"/>
</dbReference>
<reference evidence="19 20" key="1">
    <citation type="submission" date="2020-08" db="EMBL/GenBank/DDBJ databases">
        <title>Plant Genome Project.</title>
        <authorList>
            <person name="Zhang R.-G."/>
        </authorList>
    </citation>
    <scope>NUCLEOTIDE SEQUENCE [LARGE SCALE GENOMIC DNA]</scope>
    <source>
        <tissue evidence="19">Rhizome</tissue>
    </source>
</reference>
<dbReference type="Proteomes" id="UP000734854">
    <property type="component" value="Unassembled WGS sequence"/>
</dbReference>
<dbReference type="Pfam" id="PF00954">
    <property type="entry name" value="S_locus_glycop"/>
    <property type="match status" value="1"/>
</dbReference>
<dbReference type="AlphaFoldDB" id="A0A8J5F0N9"/>
<organism evidence="19 20">
    <name type="scientific">Zingiber officinale</name>
    <name type="common">Ginger</name>
    <name type="synonym">Amomum zingiber</name>
    <dbReference type="NCBI Taxonomy" id="94328"/>
    <lineage>
        <taxon>Eukaryota</taxon>
        <taxon>Viridiplantae</taxon>
        <taxon>Streptophyta</taxon>
        <taxon>Embryophyta</taxon>
        <taxon>Tracheophyta</taxon>
        <taxon>Spermatophyta</taxon>
        <taxon>Magnoliopsida</taxon>
        <taxon>Liliopsida</taxon>
        <taxon>Zingiberales</taxon>
        <taxon>Zingiberaceae</taxon>
        <taxon>Zingiber</taxon>
    </lineage>
</organism>
<keyword evidence="11" id="KW-1015">Disulfide bond</keyword>
<dbReference type="InterPro" id="IPR036426">
    <property type="entry name" value="Bulb-type_lectin_dom_sf"/>
</dbReference>
<dbReference type="Pfam" id="PF08276">
    <property type="entry name" value="PAN_2"/>
    <property type="match status" value="1"/>
</dbReference>
<dbReference type="SUPFAM" id="SSF51110">
    <property type="entry name" value="alpha-D-mannose-specific plant lectins"/>
    <property type="match status" value="1"/>
</dbReference>
<keyword evidence="15" id="KW-0812">Transmembrane</keyword>
<dbReference type="Pfam" id="PF01453">
    <property type="entry name" value="B_lectin"/>
    <property type="match status" value="1"/>
</dbReference>
<feature type="domain" description="Apple" evidence="18">
    <location>
        <begin position="349"/>
        <end position="433"/>
    </location>
</feature>
<dbReference type="PIRSF" id="PIRSF000641">
    <property type="entry name" value="SRK"/>
    <property type="match status" value="1"/>
</dbReference>
<dbReference type="EMBL" id="JACMSC010000017">
    <property type="protein sequence ID" value="KAG6478893.1"/>
    <property type="molecule type" value="Genomic_DNA"/>
</dbReference>
<dbReference type="InterPro" id="IPR001245">
    <property type="entry name" value="Ser-Thr/Tyr_kinase_cat_dom"/>
</dbReference>
<evidence type="ECO:0000256" key="3">
    <source>
        <dbReference type="ARBA" id="ARBA00022475"/>
    </source>
</evidence>
<keyword evidence="10" id="KW-0067">ATP-binding</keyword>
<keyword evidence="9" id="KW-0418">Kinase</keyword>
<dbReference type="Gene3D" id="1.10.510.10">
    <property type="entry name" value="Transferase(Phosphotransferase) domain 1"/>
    <property type="match status" value="1"/>
</dbReference>
<comment type="catalytic activity">
    <reaction evidence="14">
        <text>L-seryl-[protein] + ATP = O-phospho-L-seryl-[protein] + ADP + H(+)</text>
        <dbReference type="Rhea" id="RHEA:17989"/>
        <dbReference type="Rhea" id="RHEA-COMP:9863"/>
        <dbReference type="Rhea" id="RHEA-COMP:11604"/>
        <dbReference type="ChEBI" id="CHEBI:15378"/>
        <dbReference type="ChEBI" id="CHEBI:29999"/>
        <dbReference type="ChEBI" id="CHEBI:30616"/>
        <dbReference type="ChEBI" id="CHEBI:83421"/>
        <dbReference type="ChEBI" id="CHEBI:456216"/>
        <dbReference type="EC" id="2.7.11.1"/>
    </reaction>
</comment>
<evidence type="ECO:0000256" key="4">
    <source>
        <dbReference type="ARBA" id="ARBA00022527"/>
    </source>
</evidence>
<dbReference type="FunFam" id="1.10.510.10:FF:000060">
    <property type="entry name" value="G-type lectin S-receptor-like serine/threonine-protein kinase"/>
    <property type="match status" value="1"/>
</dbReference>
<keyword evidence="4" id="KW-0723">Serine/threonine-protein kinase</keyword>
<evidence type="ECO:0000256" key="5">
    <source>
        <dbReference type="ARBA" id="ARBA00022536"/>
    </source>
</evidence>
<evidence type="ECO:0000256" key="9">
    <source>
        <dbReference type="ARBA" id="ARBA00022777"/>
    </source>
</evidence>
<evidence type="ECO:0000256" key="6">
    <source>
        <dbReference type="ARBA" id="ARBA00022679"/>
    </source>
</evidence>
<evidence type="ECO:0000259" key="17">
    <source>
        <dbReference type="PROSITE" id="PS50927"/>
    </source>
</evidence>
<accession>A0A8J5F0N9</accession>
<dbReference type="GO" id="GO:0048544">
    <property type="term" value="P:recognition of pollen"/>
    <property type="evidence" value="ECO:0007669"/>
    <property type="project" value="InterPro"/>
</dbReference>
<evidence type="ECO:0000256" key="11">
    <source>
        <dbReference type="ARBA" id="ARBA00023157"/>
    </source>
</evidence>
<name>A0A8J5F0N9_ZINOF</name>
<evidence type="ECO:0000313" key="20">
    <source>
        <dbReference type="Proteomes" id="UP000734854"/>
    </source>
</evidence>